<dbReference type="AlphaFoldDB" id="A0A3N4PZE0"/>
<dbReference type="InterPro" id="IPR036271">
    <property type="entry name" value="Tet_transcr_reg_TetR-rel_C_sf"/>
</dbReference>
<dbReference type="InterPro" id="IPR001647">
    <property type="entry name" value="HTH_TetR"/>
</dbReference>
<dbReference type="PANTHER" id="PTHR30055">
    <property type="entry name" value="HTH-TYPE TRANSCRIPTIONAL REGULATOR RUTR"/>
    <property type="match status" value="1"/>
</dbReference>
<dbReference type="InterPro" id="IPR023772">
    <property type="entry name" value="DNA-bd_HTH_TetR-type_CS"/>
</dbReference>
<comment type="caution">
    <text evidence="6">The sequence shown here is derived from an EMBL/GenBank/DDBJ whole genome shotgun (WGS) entry which is preliminary data.</text>
</comment>
<reference evidence="6 7" key="1">
    <citation type="submission" date="2018-11" db="EMBL/GenBank/DDBJ databases">
        <title>Chitinophaga lutea sp.nov., isolate from arsenic contaminated soil.</title>
        <authorList>
            <person name="Zong Y."/>
        </authorList>
    </citation>
    <scope>NUCLEOTIDE SEQUENCE [LARGE SCALE GENOMIC DNA]</scope>
    <source>
        <strain evidence="6 7">ZY74</strain>
    </source>
</reference>
<dbReference type="SUPFAM" id="SSF46689">
    <property type="entry name" value="Homeodomain-like"/>
    <property type="match status" value="1"/>
</dbReference>
<dbReference type="PANTHER" id="PTHR30055:SF234">
    <property type="entry name" value="HTH-TYPE TRANSCRIPTIONAL REGULATOR BETI"/>
    <property type="match status" value="1"/>
</dbReference>
<dbReference type="SUPFAM" id="SSF48498">
    <property type="entry name" value="Tetracyclin repressor-like, C-terminal domain"/>
    <property type="match status" value="1"/>
</dbReference>
<evidence type="ECO:0000313" key="7">
    <source>
        <dbReference type="Proteomes" id="UP000278351"/>
    </source>
</evidence>
<evidence type="ECO:0000313" key="6">
    <source>
        <dbReference type="EMBL" id="RPE13328.1"/>
    </source>
</evidence>
<gene>
    <name evidence="6" type="ORF">EGT74_07310</name>
</gene>
<accession>A0A3N4PZE0</accession>
<dbReference type="Proteomes" id="UP000278351">
    <property type="component" value="Unassembled WGS sequence"/>
</dbReference>
<proteinExistence type="predicted"/>
<dbReference type="Gene3D" id="1.10.10.60">
    <property type="entry name" value="Homeodomain-like"/>
    <property type="match status" value="1"/>
</dbReference>
<feature type="domain" description="HTH tetR-type" evidence="5">
    <location>
        <begin position="5"/>
        <end position="65"/>
    </location>
</feature>
<organism evidence="6 7">
    <name type="scientific">Chitinophaga lutea</name>
    <dbReference type="NCBI Taxonomy" id="2488634"/>
    <lineage>
        <taxon>Bacteria</taxon>
        <taxon>Pseudomonadati</taxon>
        <taxon>Bacteroidota</taxon>
        <taxon>Chitinophagia</taxon>
        <taxon>Chitinophagales</taxon>
        <taxon>Chitinophagaceae</taxon>
        <taxon>Chitinophaga</taxon>
    </lineage>
</organism>
<dbReference type="Pfam" id="PF00440">
    <property type="entry name" value="TetR_N"/>
    <property type="match status" value="1"/>
</dbReference>
<dbReference type="GO" id="GO:0003700">
    <property type="term" value="F:DNA-binding transcription factor activity"/>
    <property type="evidence" value="ECO:0007669"/>
    <property type="project" value="TreeGrafter"/>
</dbReference>
<feature type="DNA-binding region" description="H-T-H motif" evidence="4">
    <location>
        <begin position="28"/>
        <end position="47"/>
    </location>
</feature>
<dbReference type="PROSITE" id="PS01081">
    <property type="entry name" value="HTH_TETR_1"/>
    <property type="match status" value="1"/>
</dbReference>
<dbReference type="InterPro" id="IPR009057">
    <property type="entry name" value="Homeodomain-like_sf"/>
</dbReference>
<evidence type="ECO:0000259" key="5">
    <source>
        <dbReference type="PROSITE" id="PS50977"/>
    </source>
</evidence>
<dbReference type="InterPro" id="IPR050109">
    <property type="entry name" value="HTH-type_TetR-like_transc_reg"/>
</dbReference>
<keyword evidence="1" id="KW-0805">Transcription regulation</keyword>
<evidence type="ECO:0000256" key="2">
    <source>
        <dbReference type="ARBA" id="ARBA00023125"/>
    </source>
</evidence>
<protein>
    <submittedName>
        <fullName evidence="6">TetR/AcrR family transcriptional regulator</fullName>
    </submittedName>
</protein>
<dbReference type="GO" id="GO:0000976">
    <property type="term" value="F:transcription cis-regulatory region binding"/>
    <property type="evidence" value="ECO:0007669"/>
    <property type="project" value="TreeGrafter"/>
</dbReference>
<dbReference type="EMBL" id="RPDH01000001">
    <property type="protein sequence ID" value="RPE13328.1"/>
    <property type="molecule type" value="Genomic_DNA"/>
</dbReference>
<evidence type="ECO:0000256" key="3">
    <source>
        <dbReference type="ARBA" id="ARBA00023163"/>
    </source>
</evidence>
<keyword evidence="3" id="KW-0804">Transcription</keyword>
<dbReference type="PRINTS" id="PR00455">
    <property type="entry name" value="HTHTETR"/>
</dbReference>
<evidence type="ECO:0000256" key="1">
    <source>
        <dbReference type="ARBA" id="ARBA00023015"/>
    </source>
</evidence>
<keyword evidence="7" id="KW-1185">Reference proteome</keyword>
<keyword evidence="2 4" id="KW-0238">DNA-binding</keyword>
<dbReference type="PROSITE" id="PS50977">
    <property type="entry name" value="HTH_TETR_2"/>
    <property type="match status" value="1"/>
</dbReference>
<name>A0A3N4PZE0_9BACT</name>
<evidence type="ECO:0000256" key="4">
    <source>
        <dbReference type="PROSITE-ProRule" id="PRU00335"/>
    </source>
</evidence>
<dbReference type="Gene3D" id="1.10.357.10">
    <property type="entry name" value="Tetracycline Repressor, domain 2"/>
    <property type="match status" value="1"/>
</dbReference>
<sequence length="202" mass="23424">MAEQDQKREVILEAALKRFKRFGLAKTTMEEIARDLEISKGSLYYYFPDKDRIYVAVIERIVSQCFAEVSATLESAVSVKEVMEKYLSVKEQILLDYHFLFGIHEWVSDKPSSLMRQVGDLVHQSEIRFLSAWLRKGKDLGEVAAGHDPEKTADLLVHVLFGLWVIWCKWQAAGFELQDSDNIKEFMNRERAVLTIFFQGLR</sequence>